<comment type="catalytic activity">
    <reaction evidence="2">
        <text>beta-D-GlcNAc-(1-&gt;4)-Mur2Ac(oyl-L-Ala-gamma-D-Glu-L-Lys-D-Ala-D-Ala)-di-trans,octa-cis-undecaprenyl diphosphate + L-glutamine + ATP + H2O = beta-D-GlcNAc-(1-&gt;4)-Mur2Ac(oyl-L-Ala-D-isoglutaminyl-L-Lys-D-Ala-D-Ala)-di-trans,octa-cis-undecaprenyl diphosphate + L-glutamate + ADP + phosphate + H(+)</text>
        <dbReference type="Rhea" id="RHEA:57928"/>
        <dbReference type="ChEBI" id="CHEBI:15377"/>
        <dbReference type="ChEBI" id="CHEBI:15378"/>
        <dbReference type="ChEBI" id="CHEBI:29985"/>
        <dbReference type="ChEBI" id="CHEBI:30616"/>
        <dbReference type="ChEBI" id="CHEBI:43474"/>
        <dbReference type="ChEBI" id="CHEBI:58359"/>
        <dbReference type="ChEBI" id="CHEBI:60033"/>
        <dbReference type="ChEBI" id="CHEBI:62233"/>
        <dbReference type="ChEBI" id="CHEBI:456216"/>
        <dbReference type="EC" id="6.3.5.13"/>
    </reaction>
</comment>
<comment type="function">
    <text evidence="2">The lipid II isoglutaminyl synthase complex catalyzes the formation of alpha-D-isoglutamine in the cell wall lipid II stem peptide. The GatD subunit catalyzes the hydrolysis of glutamine to glutamate and ammonia. The resulting ammonia molecule is channeled to the active site of MurT.</text>
</comment>
<name>A0ABU1FW29_9MICC</name>
<keyword evidence="2" id="KW-0573">Peptidoglycan synthesis</keyword>
<dbReference type="EC" id="6.3.5.13" evidence="2"/>
<sequence>MSSETPAGRPIRVLQLYPRDMNIYGDFGNALVLKRRLQWYGYDPVMLTYDPGDEFPDDVDLVVGGGGQDSGQDRIQADLLSIADRLHALAAEDVPMLMICGLYQLFGHYFQTREGHRIEGIGVLDVTTHGTDRRLIGNVVSHSEEFGQIIGYENHSGQTWLGSEAQPLAQVLTGEGNNDEDAFEGARHRNVIGSYLHGSLLPKNPAIADFLIGTAVQQKYGESLRAFNAPADSALPMPELTEKARTSAAARPR</sequence>
<dbReference type="InterPro" id="IPR033949">
    <property type="entry name" value="CobQ_GATase1"/>
</dbReference>
<dbReference type="PANTHER" id="PTHR21343">
    <property type="entry name" value="DETHIOBIOTIN SYNTHETASE"/>
    <property type="match status" value="1"/>
</dbReference>
<comment type="pathway">
    <text evidence="2">Cell wall biogenesis; peptidoglycan biosynthesis.</text>
</comment>
<feature type="domain" description="CobB/CobQ-like glutamine amidotransferase" evidence="3">
    <location>
        <begin position="13"/>
        <end position="204"/>
    </location>
</feature>
<organism evidence="4 5">
    <name type="scientific">Nesterenkonia flava</name>
    <dbReference type="NCBI Taxonomy" id="469799"/>
    <lineage>
        <taxon>Bacteria</taxon>
        <taxon>Bacillati</taxon>
        <taxon>Actinomycetota</taxon>
        <taxon>Actinomycetes</taxon>
        <taxon>Micrococcales</taxon>
        <taxon>Micrococcaceae</taxon>
        <taxon>Nesterenkonia</taxon>
    </lineage>
</organism>
<comment type="catalytic activity">
    <reaction evidence="2">
        <text>L-glutamine + H2O = L-glutamate + NH4(+)</text>
        <dbReference type="Rhea" id="RHEA:15889"/>
        <dbReference type="ChEBI" id="CHEBI:15377"/>
        <dbReference type="ChEBI" id="CHEBI:28938"/>
        <dbReference type="ChEBI" id="CHEBI:29985"/>
        <dbReference type="ChEBI" id="CHEBI:58359"/>
        <dbReference type="EC" id="3.5.1.2"/>
    </reaction>
</comment>
<feature type="active site" description="Nucleophile" evidence="2">
    <location>
        <position position="100"/>
    </location>
</feature>
<comment type="subunit">
    <text evidence="2">Forms a heterodimer with MurT.</text>
</comment>
<dbReference type="PANTHER" id="PTHR21343:SF9">
    <property type="entry name" value="LIPID II ISOGLUTAMINYL SYNTHASE (GLUTAMINE-HYDROLYZING) SUBUNIT GATD"/>
    <property type="match status" value="1"/>
</dbReference>
<keyword evidence="2" id="KW-0378">Hydrolase</keyword>
<keyword evidence="2" id="KW-0133">Cell shape</keyword>
<comment type="caution">
    <text evidence="4">The sequence shown here is derived from an EMBL/GenBank/DDBJ whole genome shotgun (WGS) entry which is preliminary data.</text>
</comment>
<dbReference type="SUPFAM" id="SSF52317">
    <property type="entry name" value="Class I glutamine amidotransferase-like"/>
    <property type="match status" value="1"/>
</dbReference>
<keyword evidence="2" id="KW-0961">Cell wall biogenesis/degradation</keyword>
<dbReference type="EC" id="3.5.1.2" evidence="2"/>
<dbReference type="InterPro" id="IPR043702">
    <property type="entry name" value="Lipid_II_synth_GatD"/>
</dbReference>
<proteinExistence type="inferred from homology"/>
<accession>A0ABU1FW29</accession>
<reference evidence="5" key="1">
    <citation type="submission" date="2023-07" db="EMBL/GenBank/DDBJ databases">
        <title>Description of three actinobacteria isolated from air of manufacturing shop in a pharmaceutical factory.</title>
        <authorList>
            <person name="Zhang D.-F."/>
        </authorList>
    </citation>
    <scope>NUCLEOTIDE SEQUENCE [LARGE SCALE GENOMIC DNA]</scope>
    <source>
        <strain evidence="5">CCTCC AB 207010</strain>
    </source>
</reference>
<evidence type="ECO:0000259" key="3">
    <source>
        <dbReference type="Pfam" id="PF07685"/>
    </source>
</evidence>
<dbReference type="InterPro" id="IPR011698">
    <property type="entry name" value="GATase_3"/>
</dbReference>
<dbReference type="EMBL" id="JAVKGT010000041">
    <property type="protein sequence ID" value="MDR5712888.1"/>
    <property type="molecule type" value="Genomic_DNA"/>
</dbReference>
<feature type="active site" evidence="2">
    <location>
        <position position="197"/>
    </location>
</feature>
<evidence type="ECO:0000313" key="5">
    <source>
        <dbReference type="Proteomes" id="UP001260872"/>
    </source>
</evidence>
<dbReference type="RefSeq" id="WP_310538258.1">
    <property type="nucleotide sequence ID" value="NZ_BAAAOC010000072.1"/>
</dbReference>
<evidence type="ECO:0000313" key="4">
    <source>
        <dbReference type="EMBL" id="MDR5712888.1"/>
    </source>
</evidence>
<dbReference type="HAMAP" id="MF_02213">
    <property type="entry name" value="Lipid_II_synth_GatD"/>
    <property type="match status" value="1"/>
</dbReference>
<evidence type="ECO:0000256" key="1">
    <source>
        <dbReference type="ARBA" id="ARBA00022962"/>
    </source>
</evidence>
<comment type="similarity">
    <text evidence="2">Belongs to the CobB/CobQ family. GatD subfamily.</text>
</comment>
<dbReference type="PROSITE" id="PS51274">
    <property type="entry name" value="GATASE_COBBQ"/>
    <property type="match status" value="1"/>
</dbReference>
<dbReference type="Gene3D" id="3.40.50.880">
    <property type="match status" value="1"/>
</dbReference>
<evidence type="ECO:0000256" key="2">
    <source>
        <dbReference type="HAMAP-Rule" id="MF_02213"/>
    </source>
</evidence>
<keyword evidence="1 2" id="KW-0315">Glutamine amidotransferase</keyword>
<keyword evidence="2" id="KW-0436">Ligase</keyword>
<dbReference type="Proteomes" id="UP001260872">
    <property type="component" value="Unassembled WGS sequence"/>
</dbReference>
<keyword evidence="5" id="KW-1185">Reference proteome</keyword>
<dbReference type="CDD" id="cd01750">
    <property type="entry name" value="GATase1_CobQ"/>
    <property type="match status" value="1"/>
</dbReference>
<protein>
    <recommendedName>
        <fullName evidence="2">Lipid II isoglutaminyl synthase (glutamine-hydrolyzing) subunit GatD</fullName>
        <ecNumber evidence="2">6.3.5.13</ecNumber>
    </recommendedName>
    <alternativeName>
        <fullName evidence="2">Lipid II isoglutaminyl synthase glutaminase subunit</fullName>
        <ecNumber evidence="2">3.5.1.2</ecNumber>
    </alternativeName>
</protein>
<dbReference type="Pfam" id="PF07685">
    <property type="entry name" value="GATase_3"/>
    <property type="match status" value="1"/>
</dbReference>
<dbReference type="InterPro" id="IPR029062">
    <property type="entry name" value="Class_I_gatase-like"/>
</dbReference>
<gene>
    <name evidence="2" type="primary">gatD</name>
    <name evidence="4" type="ORF">RH857_12235</name>
</gene>
<feature type="binding site" evidence="2">
    <location>
        <position position="134"/>
    </location>
    <ligand>
        <name>substrate</name>
    </ligand>
</feature>